<reference evidence="2" key="1">
    <citation type="journal article" date="2015" name="PLoS Genet.">
        <title>The dynamic genome and transcriptome of the human fungal pathogen Blastomyces and close relative Emmonsia.</title>
        <authorList>
            <person name="Munoz J.F."/>
            <person name="Gauthier G.M."/>
            <person name="Desjardins C.A."/>
            <person name="Gallo J.E."/>
            <person name="Holder J."/>
            <person name="Sullivan T.D."/>
            <person name="Marty A.J."/>
            <person name="Carmen J.C."/>
            <person name="Chen Z."/>
            <person name="Ding L."/>
            <person name="Gujja S."/>
            <person name="Magrini V."/>
            <person name="Misas E."/>
            <person name="Mitreva M."/>
            <person name="Priest M."/>
            <person name="Saif S."/>
            <person name="Whiston E.A."/>
            <person name="Young S."/>
            <person name="Zeng Q."/>
            <person name="Goldman W.E."/>
            <person name="Mardis E.R."/>
            <person name="Taylor J.W."/>
            <person name="McEwen J.G."/>
            <person name="Clay O.K."/>
            <person name="Klein B.S."/>
            <person name="Cuomo C.A."/>
        </authorList>
    </citation>
    <scope>NUCLEOTIDE SEQUENCE [LARGE SCALE GENOMIC DNA]</scope>
    <source>
        <strain evidence="2">UAMH 139</strain>
    </source>
</reference>
<name>A0A0H1BNJ4_9EURO</name>
<comment type="caution">
    <text evidence="1">The sequence shown here is derived from an EMBL/GenBank/DDBJ whole genome shotgun (WGS) entry which is preliminary data.</text>
</comment>
<accession>A0A0H1BNJ4</accession>
<feature type="non-terminal residue" evidence="1">
    <location>
        <position position="76"/>
    </location>
</feature>
<keyword evidence="2" id="KW-1185">Reference proteome</keyword>
<dbReference type="Proteomes" id="UP000053573">
    <property type="component" value="Unassembled WGS sequence"/>
</dbReference>
<dbReference type="EMBL" id="LDEV01001911">
    <property type="protein sequence ID" value="KLJ10741.1"/>
    <property type="molecule type" value="Genomic_DNA"/>
</dbReference>
<gene>
    <name evidence="1" type="ORF">EMPG_13884</name>
</gene>
<proteinExistence type="predicted"/>
<evidence type="ECO:0000313" key="1">
    <source>
        <dbReference type="EMBL" id="KLJ10741.1"/>
    </source>
</evidence>
<protein>
    <submittedName>
        <fullName evidence="1">Uncharacterized protein</fullName>
    </submittedName>
</protein>
<evidence type="ECO:0000313" key="2">
    <source>
        <dbReference type="Proteomes" id="UP000053573"/>
    </source>
</evidence>
<sequence>MGRMIRKSLAFSALINRPFCLKGSRISFGCWNKKTCTLILIPFLLRVLRFCFIKEREAVGNRVPRMPMHVDQLVRT</sequence>
<dbReference type="AlphaFoldDB" id="A0A0H1BNJ4"/>
<organism evidence="1 2">
    <name type="scientific">Blastomyces silverae</name>
    <dbReference type="NCBI Taxonomy" id="2060906"/>
    <lineage>
        <taxon>Eukaryota</taxon>
        <taxon>Fungi</taxon>
        <taxon>Dikarya</taxon>
        <taxon>Ascomycota</taxon>
        <taxon>Pezizomycotina</taxon>
        <taxon>Eurotiomycetes</taxon>
        <taxon>Eurotiomycetidae</taxon>
        <taxon>Onygenales</taxon>
        <taxon>Ajellomycetaceae</taxon>
        <taxon>Blastomyces</taxon>
    </lineage>
</organism>